<dbReference type="Pfam" id="PF04020">
    <property type="entry name" value="Phage_holin_4_2"/>
    <property type="match status" value="1"/>
</dbReference>
<dbReference type="EMBL" id="FOMX01000006">
    <property type="protein sequence ID" value="SFD90543.1"/>
    <property type="molecule type" value="Genomic_DNA"/>
</dbReference>
<evidence type="ECO:0000313" key="3">
    <source>
        <dbReference type="Proteomes" id="UP000199400"/>
    </source>
</evidence>
<gene>
    <name evidence="2" type="ORF">SAMN02745121_02109</name>
</gene>
<dbReference type="AlphaFoldDB" id="A0A1I1WAV7"/>
<sequence length="121" mass="13007">MTSLVASCLAFTFGLIVCSALLPGMMVRDLWSAFKAALICGLLSAVLGKVLFFLLSLVFFFPILISGPLGAFLVQAFVNAILLVITENLVDGVRFVRWRTALWAAIGLTLLQMLVTRAVAG</sequence>
<keyword evidence="1" id="KW-0472">Membrane</keyword>
<accession>A0A1I1WAV7</accession>
<keyword evidence="1" id="KW-1133">Transmembrane helix</keyword>
<keyword evidence="3" id="KW-1185">Reference proteome</keyword>
<name>A0A1I1WAV7_9BACT</name>
<dbReference type="STRING" id="54.SAMN02745121_02109"/>
<keyword evidence="1" id="KW-0812">Transmembrane</keyword>
<dbReference type="RefSeq" id="WP_100792862.1">
    <property type="nucleotide sequence ID" value="NZ_FOMX01000006.1"/>
</dbReference>
<dbReference type="InterPro" id="IPR007165">
    <property type="entry name" value="Phage_holin_4_2"/>
</dbReference>
<protein>
    <submittedName>
        <fullName evidence="2">4 TMS phage holin, superfamily IV</fullName>
    </submittedName>
</protein>
<organism evidence="2 3">
    <name type="scientific">Nannocystis exedens</name>
    <dbReference type="NCBI Taxonomy" id="54"/>
    <lineage>
        <taxon>Bacteria</taxon>
        <taxon>Pseudomonadati</taxon>
        <taxon>Myxococcota</taxon>
        <taxon>Polyangia</taxon>
        <taxon>Nannocystales</taxon>
        <taxon>Nannocystaceae</taxon>
        <taxon>Nannocystis</taxon>
    </lineage>
</organism>
<evidence type="ECO:0000256" key="1">
    <source>
        <dbReference type="SAM" id="Phobius"/>
    </source>
</evidence>
<evidence type="ECO:0000313" key="2">
    <source>
        <dbReference type="EMBL" id="SFD90543.1"/>
    </source>
</evidence>
<proteinExistence type="predicted"/>
<feature type="transmembrane region" description="Helical" evidence="1">
    <location>
        <begin position="102"/>
        <end position="120"/>
    </location>
</feature>
<dbReference type="Proteomes" id="UP000199400">
    <property type="component" value="Unassembled WGS sequence"/>
</dbReference>
<reference evidence="3" key="1">
    <citation type="submission" date="2016-10" db="EMBL/GenBank/DDBJ databases">
        <authorList>
            <person name="Varghese N."/>
            <person name="Submissions S."/>
        </authorList>
    </citation>
    <scope>NUCLEOTIDE SEQUENCE [LARGE SCALE GENOMIC DNA]</scope>
    <source>
        <strain evidence="3">ATCC 25963</strain>
    </source>
</reference>
<feature type="transmembrane region" description="Helical" evidence="1">
    <location>
        <begin position="72"/>
        <end position="90"/>
    </location>
</feature>
<feature type="transmembrane region" description="Helical" evidence="1">
    <location>
        <begin position="36"/>
        <end position="65"/>
    </location>
</feature>